<dbReference type="GO" id="GO:0015031">
    <property type="term" value="P:protein transport"/>
    <property type="evidence" value="ECO:0007669"/>
    <property type="project" value="UniProtKB-KW"/>
</dbReference>
<reference evidence="11" key="1">
    <citation type="submission" date="2014-02" db="EMBL/GenBank/DDBJ databases">
        <authorList>
            <person name="Genoscope - CEA"/>
        </authorList>
    </citation>
    <scope>NUCLEOTIDE SEQUENCE</scope>
    <source>
        <strain evidence="11">LS3</strain>
    </source>
</reference>
<evidence type="ECO:0000256" key="2">
    <source>
        <dbReference type="ARBA" id="ARBA00009215"/>
    </source>
</evidence>
<accession>A0A060SWE0</accession>
<comment type="similarity">
    <text evidence="2">Belongs to the COG4 family.</text>
</comment>
<reference evidence="11" key="2">
    <citation type="submission" date="2014-06" db="EMBL/GenBank/DDBJ databases">
        <title>The complete genome of Blastobotrys (Arxula) adeninivorans LS3 - a yeast of biotechnological interest.</title>
        <authorList>
            <person name="Kunze G."/>
            <person name="Gaillardin C."/>
            <person name="Czernicka M."/>
            <person name="Durrens P."/>
            <person name="Martin T."/>
            <person name="Boer E."/>
            <person name="Gabaldon T."/>
            <person name="Cruz J."/>
            <person name="Talla E."/>
            <person name="Marck C."/>
            <person name="Goffeau A."/>
            <person name="Barbe V."/>
            <person name="Baret P."/>
            <person name="Baronian K."/>
            <person name="Beier S."/>
            <person name="Bleykasten C."/>
            <person name="Bode R."/>
            <person name="Casaregola S."/>
            <person name="Despons L."/>
            <person name="Fairhead C."/>
            <person name="Giersberg M."/>
            <person name="Gierski P."/>
            <person name="Hahnel U."/>
            <person name="Hartmann A."/>
            <person name="Jankowska D."/>
            <person name="Jubin C."/>
            <person name="Jung P."/>
            <person name="Lafontaine I."/>
            <person name="Leh-Louis V."/>
            <person name="Lemaire M."/>
            <person name="Marcet-Houben M."/>
            <person name="Mascher M."/>
            <person name="Morel G."/>
            <person name="Richard G.-F."/>
            <person name="Riechen J."/>
            <person name="Sacerdot C."/>
            <person name="Sarkar A."/>
            <person name="Savel G."/>
            <person name="Schacherer J."/>
            <person name="Sherman D."/>
            <person name="Straub M.-L."/>
            <person name="Stein N."/>
            <person name="Thierry A."/>
            <person name="Trautwein-Schult A."/>
            <person name="Westhof E."/>
            <person name="Worch S."/>
            <person name="Dujon B."/>
            <person name="Souciet J.-L."/>
            <person name="Wincker P."/>
            <person name="Scholz U."/>
            <person name="Neuveglise N."/>
        </authorList>
    </citation>
    <scope>NUCLEOTIDE SEQUENCE</scope>
    <source>
        <strain evidence="11">LS3</strain>
    </source>
</reference>
<dbReference type="GO" id="GO:0000139">
    <property type="term" value="C:Golgi membrane"/>
    <property type="evidence" value="ECO:0007669"/>
    <property type="project" value="UniProtKB-SubCell"/>
</dbReference>
<sequence>MEVDVLAERLKKLDAETLVVDGELSRYTSQADLNNGHAAKRIDFLRAQLGSALSTSHELASLLQESGLVASRISGKIRAIDLEKSRVQQSLDYVEKVMLLKRSVLGAQSAMDARDWESAAKCIADARKLPDSLVDGEFARAMVPTSELPDFPVETIKATSDSLNDLFLREFGKATAAKDMESVTRYFKLFPLIGHEKEGLDVYARFIRGFVTAHSRTILQSRPQTTEQLHMFYGNALSGLFETIASIVAQHAPIVEKHYGPGRMGRVCARVQDEADAQGGLIVDSFWDEQRIDKVVSDVKQYSFASLVSSFTRSSTAARTGTPDVDTTRDDIDLRQVNDLITEASIMLNRWTLYRKFLATNLTLDVDDANGPHNQSSPDTQSVNSGHTGHSGNAVQNGKKSTLKEPQLAKESGFANKVSVRLAPTVEVLATFAMRRTVEMAFEMDELPDLYQAYTPEAPLTSSVVDDVMFILSTLVKQVVSSGEITLIKNTLSNFRRIMESDYVGLLQRRLRDEAPKQLMATSAPSTSGRSGTPPVSASRRVLAGLSSTEERRLRAFLVYLNNLLVSYTYVERILKEVPVEADVPFDTDGQQVRSLLESMTGGFKSRCNELINDGIQVTFSTVVAVRLRNLTTQMFRNAHYMLSAEEASAEGRESSISAIFKNGWDQLMTEFGRIMAPDNYKRLQLQAATLVSRLVEKWLWSLEGKVNELGAIKLDRDIGRIITTASSDAYKLREKFVRVAQIITILGFDDEEEEEHVTWYLTDEERSRARMIRVERRPDIY</sequence>
<dbReference type="InterPro" id="IPR048680">
    <property type="entry name" value="COG4_N"/>
</dbReference>
<dbReference type="PhylomeDB" id="A0A060SWE0"/>
<dbReference type="Pfam" id="PF20663">
    <property type="entry name" value="COG4_N"/>
    <property type="match status" value="1"/>
</dbReference>
<evidence type="ECO:0000256" key="8">
    <source>
        <dbReference type="ARBA" id="ARBA00031340"/>
    </source>
</evidence>
<keyword evidence="4" id="KW-0813">Transport</keyword>
<name>A0A060SWE0_BLAAD</name>
<feature type="compositionally biased region" description="Polar residues" evidence="9">
    <location>
        <begin position="372"/>
        <end position="400"/>
    </location>
</feature>
<evidence type="ECO:0000313" key="11">
    <source>
        <dbReference type="EMBL" id="CDP33185.1"/>
    </source>
</evidence>
<evidence type="ECO:0000256" key="9">
    <source>
        <dbReference type="SAM" id="MobiDB-lite"/>
    </source>
</evidence>
<dbReference type="InterPro" id="IPR048684">
    <property type="entry name" value="COG4_C"/>
</dbReference>
<feature type="region of interest" description="Disordered" evidence="9">
    <location>
        <begin position="369"/>
        <end position="401"/>
    </location>
</feature>
<keyword evidence="6" id="KW-0333">Golgi apparatus</keyword>
<gene>
    <name evidence="11" type="ORF">GNLVRS02_ARAD1A03630g</name>
</gene>
<dbReference type="Pfam" id="PF08318">
    <property type="entry name" value="COG4_m"/>
    <property type="match status" value="1"/>
</dbReference>
<evidence type="ECO:0000256" key="3">
    <source>
        <dbReference type="ARBA" id="ARBA00020975"/>
    </source>
</evidence>
<evidence type="ECO:0000259" key="10">
    <source>
        <dbReference type="SMART" id="SM00762"/>
    </source>
</evidence>
<comment type="subcellular location">
    <subcellularLocation>
        <location evidence="1">Golgi apparatus membrane</location>
        <topology evidence="1">Peripheral membrane protein</topology>
    </subcellularLocation>
</comment>
<proteinExistence type="inferred from homology"/>
<dbReference type="InterPro" id="IPR048682">
    <property type="entry name" value="COG4"/>
</dbReference>
<evidence type="ECO:0000256" key="7">
    <source>
        <dbReference type="ARBA" id="ARBA00023136"/>
    </source>
</evidence>
<dbReference type="InterPro" id="IPR013167">
    <property type="entry name" value="COG4_M"/>
</dbReference>
<dbReference type="PANTHER" id="PTHR24016:SF0">
    <property type="entry name" value="CONSERVED OLIGOMERIC GOLGI COMPLEX SUBUNIT 4"/>
    <property type="match status" value="1"/>
</dbReference>
<keyword evidence="7" id="KW-0472">Membrane</keyword>
<feature type="region of interest" description="Disordered" evidence="9">
    <location>
        <begin position="519"/>
        <end position="539"/>
    </location>
</feature>
<dbReference type="Gene3D" id="1.20.58.1970">
    <property type="match status" value="1"/>
</dbReference>
<keyword evidence="5" id="KW-0653">Protein transport</keyword>
<evidence type="ECO:0000256" key="5">
    <source>
        <dbReference type="ARBA" id="ARBA00022927"/>
    </source>
</evidence>
<dbReference type="Pfam" id="PF20662">
    <property type="entry name" value="COG4_C"/>
    <property type="match status" value="1"/>
</dbReference>
<feature type="domain" description="COG4 transport protein middle alpha-helical bundle" evidence="10">
    <location>
        <begin position="156"/>
        <end position="512"/>
    </location>
</feature>
<dbReference type="PANTHER" id="PTHR24016">
    <property type="entry name" value="CONSERVED OLIGOMERIC GOLGI COMPLEX SUBUNIT 4"/>
    <property type="match status" value="1"/>
</dbReference>
<dbReference type="SMART" id="SM00762">
    <property type="entry name" value="Cog4"/>
    <property type="match status" value="1"/>
</dbReference>
<organism evidence="11">
    <name type="scientific">Blastobotrys adeninivorans</name>
    <name type="common">Yeast</name>
    <name type="synonym">Arxula adeninivorans</name>
    <dbReference type="NCBI Taxonomy" id="409370"/>
    <lineage>
        <taxon>Eukaryota</taxon>
        <taxon>Fungi</taxon>
        <taxon>Dikarya</taxon>
        <taxon>Ascomycota</taxon>
        <taxon>Saccharomycotina</taxon>
        <taxon>Dipodascomycetes</taxon>
        <taxon>Dipodascales</taxon>
        <taxon>Trichomonascaceae</taxon>
        <taxon>Blastobotrys</taxon>
    </lineage>
</organism>
<dbReference type="EMBL" id="HG937691">
    <property type="protein sequence ID" value="CDP33185.1"/>
    <property type="molecule type" value="Genomic_DNA"/>
</dbReference>
<feature type="compositionally biased region" description="Polar residues" evidence="9">
    <location>
        <begin position="520"/>
        <end position="536"/>
    </location>
</feature>
<evidence type="ECO:0000256" key="6">
    <source>
        <dbReference type="ARBA" id="ARBA00023034"/>
    </source>
</evidence>
<evidence type="ECO:0000256" key="1">
    <source>
        <dbReference type="ARBA" id="ARBA00004395"/>
    </source>
</evidence>
<protein>
    <recommendedName>
        <fullName evidence="3">Conserved oligomeric Golgi complex subunit 4</fullName>
    </recommendedName>
    <alternativeName>
        <fullName evidence="8">Component of oligomeric Golgi complex 4</fullName>
    </alternativeName>
</protein>
<dbReference type="AlphaFoldDB" id="A0A060SWE0"/>
<evidence type="ECO:0000256" key="4">
    <source>
        <dbReference type="ARBA" id="ARBA00022448"/>
    </source>
</evidence>